<dbReference type="Proteomes" id="UP001179952">
    <property type="component" value="Unassembled WGS sequence"/>
</dbReference>
<accession>A0AAV9B088</accession>
<dbReference type="InterPro" id="IPR023342">
    <property type="entry name" value="APO_dom"/>
</dbReference>
<evidence type="ECO:0000313" key="3">
    <source>
        <dbReference type="EMBL" id="KAK1269828.1"/>
    </source>
</evidence>
<dbReference type="AlphaFoldDB" id="A0AAV9B088"/>
<protein>
    <recommendedName>
        <fullName evidence="2">APO domain-containing protein</fullName>
    </recommendedName>
</protein>
<evidence type="ECO:0000313" key="4">
    <source>
        <dbReference type="Proteomes" id="UP001179952"/>
    </source>
</evidence>
<comment type="caution">
    <text evidence="3">The sequence shown here is derived from an EMBL/GenBank/DDBJ whole genome shotgun (WGS) entry which is preliminary data.</text>
</comment>
<feature type="region of interest" description="Disordered" evidence="1">
    <location>
        <begin position="276"/>
        <end position="313"/>
    </location>
</feature>
<reference evidence="3" key="1">
    <citation type="journal article" date="2023" name="Nat. Commun.">
        <title>Diploid and tetraploid genomes of Acorus and the evolution of monocots.</title>
        <authorList>
            <person name="Ma L."/>
            <person name="Liu K.W."/>
            <person name="Li Z."/>
            <person name="Hsiao Y.Y."/>
            <person name="Qi Y."/>
            <person name="Fu T."/>
            <person name="Tang G.D."/>
            <person name="Zhang D."/>
            <person name="Sun W.H."/>
            <person name="Liu D.K."/>
            <person name="Li Y."/>
            <person name="Chen G.Z."/>
            <person name="Liu X.D."/>
            <person name="Liao X.Y."/>
            <person name="Jiang Y.T."/>
            <person name="Yu X."/>
            <person name="Hao Y."/>
            <person name="Huang J."/>
            <person name="Zhao X.W."/>
            <person name="Ke S."/>
            <person name="Chen Y.Y."/>
            <person name="Wu W.L."/>
            <person name="Hsu J.L."/>
            <person name="Lin Y.F."/>
            <person name="Huang M.D."/>
            <person name="Li C.Y."/>
            <person name="Huang L."/>
            <person name="Wang Z.W."/>
            <person name="Zhao X."/>
            <person name="Zhong W.Y."/>
            <person name="Peng D.H."/>
            <person name="Ahmad S."/>
            <person name="Lan S."/>
            <person name="Zhang J.S."/>
            <person name="Tsai W.C."/>
            <person name="Van de Peer Y."/>
            <person name="Liu Z.J."/>
        </authorList>
    </citation>
    <scope>NUCLEOTIDE SEQUENCE</scope>
    <source>
        <strain evidence="3">SCP</strain>
    </source>
</reference>
<dbReference type="EMBL" id="JAUJYN010000006">
    <property type="protein sequence ID" value="KAK1269828.1"/>
    <property type="molecule type" value="Genomic_DNA"/>
</dbReference>
<dbReference type="Pfam" id="PF05634">
    <property type="entry name" value="APO_RNA-bind"/>
    <property type="match status" value="2"/>
</dbReference>
<dbReference type="PROSITE" id="PS51499">
    <property type="entry name" value="APO"/>
    <property type="match status" value="2"/>
</dbReference>
<feature type="domain" description="APO" evidence="2">
    <location>
        <begin position="174"/>
        <end position="259"/>
    </location>
</feature>
<proteinExistence type="predicted"/>
<feature type="region of interest" description="Disordered" evidence="1">
    <location>
        <begin position="119"/>
        <end position="138"/>
    </location>
</feature>
<dbReference type="GO" id="GO:0003723">
    <property type="term" value="F:RNA binding"/>
    <property type="evidence" value="ECO:0007669"/>
    <property type="project" value="InterPro"/>
</dbReference>
<organism evidence="3 4">
    <name type="scientific">Acorus gramineus</name>
    <name type="common">Dwarf sweet flag</name>
    <dbReference type="NCBI Taxonomy" id="55184"/>
    <lineage>
        <taxon>Eukaryota</taxon>
        <taxon>Viridiplantae</taxon>
        <taxon>Streptophyta</taxon>
        <taxon>Embryophyta</taxon>
        <taxon>Tracheophyta</taxon>
        <taxon>Spermatophyta</taxon>
        <taxon>Magnoliopsida</taxon>
        <taxon>Liliopsida</taxon>
        <taxon>Acoraceae</taxon>
        <taxon>Acorus</taxon>
    </lineage>
</organism>
<keyword evidence="4" id="KW-1185">Reference proteome</keyword>
<sequence>MGSAAQCPTGMSVPAVHVKSRASPLKHGFFGVPWRRKLDPDDFGPNATLASSASSMHGYYDPKFSLVLRLTPRRCTHSFANVPIVRSNYPQNSDLPRYYSKREKKPFPTPILELRRAARERQKSAKGRPKKPVQPPRNGMLVRNLIPVAYEVLNARTALINNLKSLMKVVTVHACKVCNEIHVGPEGHPFKSCRGPRAEVRKGMHDWTRALVDDVLVPVEAFHLADRLGKRIPHEQRFSVPRVPAVVELCIQAGVDLPDLPTKRRRKPVIRLGRSEFIDADEDDLPDPEPSEPPPTLMSEIPDSEASPPPDRESTIALAESTLEEWEKLRQGSQRLMKKYAVRVCGYCPEVHIGVSGHKAQNCGAFKHQQRNGQHGWQAAVLDDLIPPRYVWHVPDLAGGPMRRELRAFYGQAPAVVEMCVQGGAEAPEQYRSTMRLDVGIPSNVREAEMVV</sequence>
<dbReference type="PANTHER" id="PTHR10388">
    <property type="entry name" value="EUKARYOTIC TRANSLATION INITIATION FACTOR SUI1"/>
    <property type="match status" value="1"/>
</dbReference>
<evidence type="ECO:0000256" key="1">
    <source>
        <dbReference type="SAM" id="MobiDB-lite"/>
    </source>
</evidence>
<feature type="compositionally biased region" description="Acidic residues" evidence="1">
    <location>
        <begin position="278"/>
        <end position="290"/>
    </location>
</feature>
<feature type="domain" description="APO" evidence="2">
    <location>
        <begin position="344"/>
        <end position="429"/>
    </location>
</feature>
<name>A0AAV9B088_ACOGR</name>
<reference evidence="3" key="2">
    <citation type="submission" date="2023-06" db="EMBL/GenBank/DDBJ databases">
        <authorList>
            <person name="Ma L."/>
            <person name="Liu K.-W."/>
            <person name="Li Z."/>
            <person name="Hsiao Y.-Y."/>
            <person name="Qi Y."/>
            <person name="Fu T."/>
            <person name="Tang G."/>
            <person name="Zhang D."/>
            <person name="Sun W.-H."/>
            <person name="Liu D.-K."/>
            <person name="Li Y."/>
            <person name="Chen G.-Z."/>
            <person name="Liu X.-D."/>
            <person name="Liao X.-Y."/>
            <person name="Jiang Y.-T."/>
            <person name="Yu X."/>
            <person name="Hao Y."/>
            <person name="Huang J."/>
            <person name="Zhao X.-W."/>
            <person name="Ke S."/>
            <person name="Chen Y.-Y."/>
            <person name="Wu W.-L."/>
            <person name="Hsu J.-L."/>
            <person name="Lin Y.-F."/>
            <person name="Huang M.-D."/>
            <person name="Li C.-Y."/>
            <person name="Huang L."/>
            <person name="Wang Z.-W."/>
            <person name="Zhao X."/>
            <person name="Zhong W.-Y."/>
            <person name="Peng D.-H."/>
            <person name="Ahmad S."/>
            <person name="Lan S."/>
            <person name="Zhang J.-S."/>
            <person name="Tsai W.-C."/>
            <person name="Van De Peer Y."/>
            <person name="Liu Z.-J."/>
        </authorList>
    </citation>
    <scope>NUCLEOTIDE SEQUENCE</scope>
    <source>
        <strain evidence="3">SCP</strain>
        <tissue evidence="3">Leaves</tissue>
    </source>
</reference>
<evidence type="ECO:0000259" key="2">
    <source>
        <dbReference type="PROSITE" id="PS51499"/>
    </source>
</evidence>
<gene>
    <name evidence="3" type="ORF">QJS04_geneDACA013679</name>
</gene>